<evidence type="ECO:0000313" key="2">
    <source>
        <dbReference type="EMBL" id="SOU40453.1"/>
    </source>
</evidence>
<gene>
    <name evidence="1" type="primary">trmK</name>
    <name evidence="2" type="ORF">PCAR9_A20896</name>
    <name evidence="1" type="ORF">PCARR_a1030</name>
</gene>
<dbReference type="EMBL" id="LT965928">
    <property type="protein sequence ID" value="SOU40453.1"/>
    <property type="molecule type" value="Genomic_DNA"/>
</dbReference>
<keyword evidence="4" id="KW-1185">Reference proteome</keyword>
<organism evidence="2 3">
    <name type="scientific">Pseudoalteromonas carrageenovora IAM 12662</name>
    <dbReference type="NCBI Taxonomy" id="1314868"/>
    <lineage>
        <taxon>Bacteria</taxon>
        <taxon>Pseudomonadati</taxon>
        <taxon>Pseudomonadota</taxon>
        <taxon>Gammaproteobacteria</taxon>
        <taxon>Alteromonadales</taxon>
        <taxon>Pseudoalteromonadaceae</taxon>
        <taxon>Pseudoalteromonas</taxon>
    </lineage>
</organism>
<protein>
    <submittedName>
        <fullName evidence="1">tRNA (Adenine22-N1)-methyltransferase</fullName>
    </submittedName>
</protein>
<dbReference type="SUPFAM" id="SSF53335">
    <property type="entry name" value="S-adenosyl-L-methionine-dependent methyltransferases"/>
    <property type="match status" value="1"/>
</dbReference>
<dbReference type="RefSeq" id="WP_104642353.1">
    <property type="nucleotide sequence ID" value="NZ_AQGW01000018.1"/>
</dbReference>
<dbReference type="InterPro" id="IPR016876">
    <property type="entry name" value="UCP028234"/>
</dbReference>
<dbReference type="PANTHER" id="PTHR38451:SF1">
    <property type="entry name" value="TRNA (ADENINE(22)-N(1))-METHYLTRANSFERASE"/>
    <property type="match status" value="1"/>
</dbReference>
<dbReference type="Proteomes" id="UP000238288">
    <property type="component" value="Chromosome PCAR9a"/>
</dbReference>
<dbReference type="InterPro" id="IPR029063">
    <property type="entry name" value="SAM-dependent_MTases_sf"/>
</dbReference>
<dbReference type="GeneID" id="93663115"/>
<dbReference type="PANTHER" id="PTHR38451">
    <property type="entry name" value="TRNA (ADENINE(22)-N(1))-METHYLTRANSFERASE"/>
    <property type="match status" value="1"/>
</dbReference>
<dbReference type="Proteomes" id="UP000615003">
    <property type="component" value="Unassembled WGS sequence"/>
</dbReference>
<dbReference type="OrthoDB" id="6862131at2"/>
<name>A0A2K4X835_PSEVC</name>
<accession>A0A2K4X835</accession>
<proteinExistence type="predicted"/>
<dbReference type="Pfam" id="PF12847">
    <property type="entry name" value="Methyltransf_18"/>
    <property type="match status" value="1"/>
</dbReference>
<reference evidence="1 4" key="1">
    <citation type="submission" date="2015-06" db="EMBL/GenBank/DDBJ databases">
        <title>Genome sequence of Pseudoalteromonas carrageenovora.</title>
        <authorList>
            <person name="Xie B.-B."/>
            <person name="Rong J.-C."/>
            <person name="Qin Q.-L."/>
            <person name="Zhang Y.-Z."/>
        </authorList>
    </citation>
    <scope>NUCLEOTIDE SEQUENCE [LARGE SCALE GENOMIC DNA]</scope>
    <source>
        <strain evidence="1 4">IAM 12662</strain>
    </source>
</reference>
<evidence type="ECO:0000313" key="4">
    <source>
        <dbReference type="Proteomes" id="UP000615003"/>
    </source>
</evidence>
<reference evidence="2 3" key="2">
    <citation type="submission" date="2017-11" db="EMBL/GenBank/DDBJ databases">
        <authorList>
            <person name="Han C.G."/>
        </authorList>
    </citation>
    <scope>NUCLEOTIDE SEQUENCE [LARGE SCALE GENOMIC DNA]</scope>
    <source>
        <strain evidence="3">ATCC 43555</strain>
        <strain evidence="2">ATCC43555</strain>
    </source>
</reference>
<evidence type="ECO:0000313" key="1">
    <source>
        <dbReference type="EMBL" id="MBE0382672.1"/>
    </source>
</evidence>
<dbReference type="EMBL" id="AQGW01000018">
    <property type="protein sequence ID" value="MBE0382672.1"/>
    <property type="molecule type" value="Genomic_DNA"/>
</dbReference>
<evidence type="ECO:0000313" key="3">
    <source>
        <dbReference type="Proteomes" id="UP000238288"/>
    </source>
</evidence>
<dbReference type="PIRSF" id="PIRSF028234">
    <property type="entry name" value="UCP028234"/>
    <property type="match status" value="1"/>
</dbReference>
<sequence>MKLSKRLTAIDTLISQHHDIIWDCCCDHGYLGMALLKRAAANQVIFVDIVATLMDVLSAQLSSINKLQKTCDKKPQWQVLCQDVGKIEIAKNKSQVVVIAGIGGELLLSLMQQIIANNALDNLEHVRFILCPVHHTYKLRIGLKTLGLGLISEQIVYDNKRFYEVIEVSFNSQNEISNTGQSMWNLNHAQHKAYKQQLINHYNKMLNKDAVYYQKVITDYQGLGDS</sequence>
<dbReference type="AlphaFoldDB" id="A0A2K4X835"/>
<dbReference type="Gene3D" id="3.40.50.150">
    <property type="entry name" value="Vaccinia Virus protein VP39"/>
    <property type="match status" value="1"/>
</dbReference>